<evidence type="ECO:0000256" key="2">
    <source>
        <dbReference type="ARBA" id="ARBA00022574"/>
    </source>
</evidence>
<dbReference type="GeneTree" id="ENSGT00390000018644"/>
<feature type="repeat" description="WD" evidence="8">
    <location>
        <begin position="177"/>
        <end position="219"/>
    </location>
</feature>
<evidence type="ECO:0000256" key="7">
    <source>
        <dbReference type="ARBA" id="ARBA00047551"/>
    </source>
</evidence>
<evidence type="ECO:0000313" key="10">
    <source>
        <dbReference type="Proteomes" id="UP000233040"/>
    </source>
</evidence>
<dbReference type="PROSITE" id="PS00678">
    <property type="entry name" value="WD_REPEATS_1"/>
    <property type="match status" value="1"/>
</dbReference>
<reference evidence="9" key="1">
    <citation type="submission" date="2025-08" db="UniProtKB">
        <authorList>
            <consortium name="Ensembl"/>
        </authorList>
    </citation>
    <scope>IDENTIFICATION</scope>
</reference>
<name>A0A2K5RRS0_CEBIM</name>
<dbReference type="OMA" id="LVCCMYD"/>
<evidence type="ECO:0000256" key="6">
    <source>
        <dbReference type="ARBA" id="ARBA00039131"/>
    </source>
</evidence>
<dbReference type="Gene3D" id="2.130.10.10">
    <property type="entry name" value="YVTN repeat-like/Quinoprotein amine dehydrogenase"/>
    <property type="match status" value="1"/>
</dbReference>
<comment type="pathway">
    <text evidence="1">Protein modification; peptidyl-diphthamide biosynthesis.</text>
</comment>
<reference evidence="9" key="2">
    <citation type="submission" date="2025-09" db="UniProtKB">
        <authorList>
            <consortium name="Ensembl"/>
        </authorList>
    </citation>
    <scope>IDENTIFICATION</scope>
</reference>
<dbReference type="InterPro" id="IPR015943">
    <property type="entry name" value="WD40/YVTN_repeat-like_dom_sf"/>
</dbReference>
<dbReference type="GO" id="GO:0005737">
    <property type="term" value="C:cytoplasm"/>
    <property type="evidence" value="ECO:0007669"/>
    <property type="project" value="TreeGrafter"/>
</dbReference>
<comment type="catalytic activity">
    <reaction evidence="7">
        <text>diphthine methyl ester-[translation elongation factor 2] + H2O = diphthine-[translation elongation factor 2] + methanol + H(+)</text>
        <dbReference type="Rhea" id="RHEA:42656"/>
        <dbReference type="Rhea" id="RHEA-COMP:10172"/>
        <dbReference type="Rhea" id="RHEA-COMP:10173"/>
        <dbReference type="ChEBI" id="CHEBI:15377"/>
        <dbReference type="ChEBI" id="CHEBI:15378"/>
        <dbReference type="ChEBI" id="CHEBI:17790"/>
        <dbReference type="ChEBI" id="CHEBI:79005"/>
        <dbReference type="ChEBI" id="CHEBI:82696"/>
        <dbReference type="EC" id="3.1.1.97"/>
    </reaction>
</comment>
<dbReference type="Ensembl" id="ENSCCAT00000048590.1">
    <property type="protein sequence ID" value="ENSCCAP00000030842.1"/>
    <property type="gene ID" value="ENSCCAG00000033475.1"/>
</dbReference>
<evidence type="ECO:0000256" key="8">
    <source>
        <dbReference type="PROSITE-ProRule" id="PRU00221"/>
    </source>
</evidence>
<sequence>MTGACALQTVDTELTADAVEWCPLRGLRHLLACGTYQLRRADEPAGPQSEGGMEVEEPQIRLGRLFLYSFNENNNSTHPLVEVQRKDTSAILDMKWCHIPVAGHALLGLADASGSIQLLRLAESEKSGHMLEPLSSLALEQQCLALSLDWSTGKTGGDDGLLRGWDTRAPGRFLFTSKRHSMGVCSIQSSPHQEHVLATGSYDEHILLWDTRNMKQPLADTPVQGGVWRIKWHPFHHHLLLAACMHSGFKILNCQKAMEEKQEATILASHTLPNSLVYGVDWSWLLFHPLQLAPSRPCPSNLGAETADLKGASELLGPCRECTEDNCGEGCGAKPLTEDMRKNGTWLQAAAAATRDCGLSPEAADSAFSLLATCSFYDHALHLWEWEGN</sequence>
<evidence type="ECO:0000256" key="4">
    <source>
        <dbReference type="ARBA" id="ARBA00022801"/>
    </source>
</evidence>
<dbReference type="SUPFAM" id="SSF50978">
    <property type="entry name" value="WD40 repeat-like"/>
    <property type="match status" value="1"/>
</dbReference>
<keyword evidence="2 8" id="KW-0853">WD repeat</keyword>
<keyword evidence="10" id="KW-1185">Reference proteome</keyword>
<evidence type="ECO:0000256" key="1">
    <source>
        <dbReference type="ARBA" id="ARBA00005156"/>
    </source>
</evidence>
<keyword evidence="3" id="KW-0677">Repeat</keyword>
<evidence type="ECO:0000313" key="9">
    <source>
        <dbReference type="Ensembl" id="ENSCCAP00000030842.1"/>
    </source>
</evidence>
<organism evidence="9 10">
    <name type="scientific">Cebus imitator</name>
    <name type="common">Panamanian white-faced capuchin</name>
    <name type="synonym">Cebus capucinus imitator</name>
    <dbReference type="NCBI Taxonomy" id="2715852"/>
    <lineage>
        <taxon>Eukaryota</taxon>
        <taxon>Metazoa</taxon>
        <taxon>Chordata</taxon>
        <taxon>Craniata</taxon>
        <taxon>Vertebrata</taxon>
        <taxon>Euteleostomi</taxon>
        <taxon>Mammalia</taxon>
        <taxon>Eutheria</taxon>
        <taxon>Euarchontoglires</taxon>
        <taxon>Primates</taxon>
        <taxon>Haplorrhini</taxon>
        <taxon>Platyrrhini</taxon>
        <taxon>Cebidae</taxon>
        <taxon>Cebinae</taxon>
        <taxon>Cebus</taxon>
    </lineage>
</organism>
<dbReference type="GO" id="GO:0061685">
    <property type="term" value="F:diphthine methylesterase activity"/>
    <property type="evidence" value="ECO:0007669"/>
    <property type="project" value="UniProtKB-EC"/>
</dbReference>
<keyword evidence="4" id="KW-0378">Hydrolase</keyword>
<dbReference type="InterPro" id="IPR001680">
    <property type="entry name" value="WD40_rpt"/>
</dbReference>
<dbReference type="STRING" id="9516.ENSCCAP00000030842"/>
<proteinExistence type="inferred from homology"/>
<dbReference type="EC" id="3.1.1.97" evidence="6"/>
<comment type="similarity">
    <text evidence="5">Belongs to the DPH7 family.</text>
</comment>
<dbReference type="PANTHER" id="PTHR46042">
    <property type="entry name" value="DIPHTHINE METHYLTRANSFERASE"/>
    <property type="match status" value="1"/>
</dbReference>
<dbReference type="SMART" id="SM00320">
    <property type="entry name" value="WD40"/>
    <property type="match status" value="3"/>
</dbReference>
<accession>A0A2K5RRS0</accession>
<dbReference type="InterPro" id="IPR052415">
    <property type="entry name" value="Diphthine_MTase"/>
</dbReference>
<gene>
    <name evidence="9" type="primary">DPH7</name>
</gene>
<dbReference type="Pfam" id="PF00400">
    <property type="entry name" value="WD40"/>
    <property type="match status" value="1"/>
</dbReference>
<dbReference type="PANTHER" id="PTHR46042:SF1">
    <property type="entry name" value="DIPHTHINE METHYLTRANSFERASE"/>
    <property type="match status" value="1"/>
</dbReference>
<dbReference type="GO" id="GO:0017183">
    <property type="term" value="P:protein histidyl modification to diphthamide"/>
    <property type="evidence" value="ECO:0007669"/>
    <property type="project" value="Ensembl"/>
</dbReference>
<dbReference type="InterPro" id="IPR019775">
    <property type="entry name" value="WD40_repeat_CS"/>
</dbReference>
<dbReference type="AlphaFoldDB" id="A0A2K5RRS0"/>
<evidence type="ECO:0000256" key="3">
    <source>
        <dbReference type="ARBA" id="ARBA00022737"/>
    </source>
</evidence>
<evidence type="ECO:0000256" key="5">
    <source>
        <dbReference type="ARBA" id="ARBA00038092"/>
    </source>
</evidence>
<dbReference type="PROSITE" id="PS50082">
    <property type="entry name" value="WD_REPEATS_2"/>
    <property type="match status" value="1"/>
</dbReference>
<dbReference type="InterPro" id="IPR036322">
    <property type="entry name" value="WD40_repeat_dom_sf"/>
</dbReference>
<protein>
    <recommendedName>
        <fullName evidence="6">methylated diphthine methylhydrolase</fullName>
        <ecNumber evidence="6">3.1.1.97</ecNumber>
    </recommendedName>
</protein>
<dbReference type="Proteomes" id="UP000233040">
    <property type="component" value="Unassembled WGS sequence"/>
</dbReference>